<name>X0ZIC6_9ZZZZ</name>
<organism evidence="1">
    <name type="scientific">marine sediment metagenome</name>
    <dbReference type="NCBI Taxonomy" id="412755"/>
    <lineage>
        <taxon>unclassified sequences</taxon>
        <taxon>metagenomes</taxon>
        <taxon>ecological metagenomes</taxon>
    </lineage>
</organism>
<accession>X0ZIC6</accession>
<dbReference type="EMBL" id="BARS01058393">
    <property type="protein sequence ID" value="GAG48061.1"/>
    <property type="molecule type" value="Genomic_DNA"/>
</dbReference>
<protein>
    <submittedName>
        <fullName evidence="1">Uncharacterized protein</fullName>
    </submittedName>
</protein>
<evidence type="ECO:0000313" key="1">
    <source>
        <dbReference type="EMBL" id="GAG48061.1"/>
    </source>
</evidence>
<proteinExistence type="predicted"/>
<gene>
    <name evidence="1" type="ORF">S01H1_85178</name>
</gene>
<reference evidence="1" key="1">
    <citation type="journal article" date="2014" name="Front. Microbiol.">
        <title>High frequency of phylogenetically diverse reductive dehalogenase-homologous genes in deep subseafloor sedimentary metagenomes.</title>
        <authorList>
            <person name="Kawai M."/>
            <person name="Futagami T."/>
            <person name="Toyoda A."/>
            <person name="Takaki Y."/>
            <person name="Nishi S."/>
            <person name="Hori S."/>
            <person name="Arai W."/>
            <person name="Tsubouchi T."/>
            <person name="Morono Y."/>
            <person name="Uchiyama I."/>
            <person name="Ito T."/>
            <person name="Fujiyama A."/>
            <person name="Inagaki F."/>
            <person name="Takami H."/>
        </authorList>
    </citation>
    <scope>NUCLEOTIDE SEQUENCE</scope>
    <source>
        <strain evidence="1">Expedition CK06-06</strain>
    </source>
</reference>
<feature type="non-terminal residue" evidence="1">
    <location>
        <position position="1"/>
    </location>
</feature>
<comment type="caution">
    <text evidence="1">The sequence shown here is derived from an EMBL/GenBank/DDBJ whole genome shotgun (WGS) entry which is preliminary data.</text>
</comment>
<dbReference type="AlphaFoldDB" id="X0ZIC6"/>
<sequence length="65" mass="6757">EIGPSAAKFSGAGTVDGRAAVSARLELNCFNLAERQPRLADADMAIVAKLRRQFRLIGGNVSAGA</sequence>